<sequence>MKIDKNNNEYNFSDLDEELNDYEVEKGKIAGFDFDALDFEESKKENSKKQEPSSRTEKKSGRTAKKRRVLPKVDYEKLVGPDGLVKLKEQGPKLKFMNHKKSKNATIDNLGTLIKFYQTWAHGLCPQLKFKDAISQSENVCKDKRLKNYLDTLREEAKNNQNERNDYLSGKTLADEESEFWHTPSQSASRNKRLSSFEDKLKEDLISQNHDEDLTATPFRLTIGDNLTIGNDSAAGIDLTFGNDFTFGNGNDLIIENELEEIVQSTDSPIKDNILRPRRLVYDDEVDDIDDSALTNKSQEIMLDIGSYPLSSFKDQEELYDDDILGDSPDIQIPIIQNDQNKVFEDIVSPCESRDDILGNNNLVSNMDIDQVYEDPNLSPRMNLSPSRRNFLIKDQDENDDMTGAGSDKENLQPTTIDLPMSKGSTLFFDLGDRYVDLTPIYEEVNGLD</sequence>
<feature type="region of interest" description="Disordered" evidence="7">
    <location>
        <begin position="397"/>
        <end position="417"/>
    </location>
</feature>
<proteinExistence type="inferred from homology"/>
<name>A0A015LU12_RHIIW</name>
<evidence type="ECO:0000256" key="5">
    <source>
        <dbReference type="ARBA" id="ARBA00023306"/>
    </source>
</evidence>
<dbReference type="GO" id="GO:0003677">
    <property type="term" value="F:DNA binding"/>
    <property type="evidence" value="ECO:0007669"/>
    <property type="project" value="TreeGrafter"/>
</dbReference>
<reference evidence="9 10" key="1">
    <citation type="submission" date="2014-02" db="EMBL/GenBank/DDBJ databases">
        <title>Single nucleus genome sequencing reveals high similarity among nuclei of an endomycorrhizal fungus.</title>
        <authorList>
            <person name="Lin K."/>
            <person name="Geurts R."/>
            <person name="Zhang Z."/>
            <person name="Limpens E."/>
            <person name="Saunders D.G."/>
            <person name="Mu D."/>
            <person name="Pang E."/>
            <person name="Cao H."/>
            <person name="Cha H."/>
            <person name="Lin T."/>
            <person name="Zhou Q."/>
            <person name="Shang Y."/>
            <person name="Li Y."/>
            <person name="Ivanov S."/>
            <person name="Sharma T."/>
            <person name="Velzen R.V."/>
            <person name="Ruijter N.D."/>
            <person name="Aanen D.K."/>
            <person name="Win J."/>
            <person name="Kamoun S."/>
            <person name="Bisseling T."/>
            <person name="Huang S."/>
        </authorList>
    </citation>
    <scope>NUCLEOTIDE SEQUENCE [LARGE SCALE GENOMIC DNA]</scope>
    <source>
        <strain evidence="10">DAOM197198w</strain>
    </source>
</reference>
<evidence type="ECO:0000313" key="9">
    <source>
        <dbReference type="EMBL" id="EXX76146.1"/>
    </source>
</evidence>
<comment type="subcellular location">
    <subcellularLocation>
        <location evidence="1 6">Nucleus</location>
    </subcellularLocation>
</comment>
<keyword evidence="4 6" id="KW-0539">Nucleus</keyword>
<dbReference type="GO" id="GO:0000076">
    <property type="term" value="P:DNA replication checkpoint signaling"/>
    <property type="evidence" value="ECO:0007669"/>
    <property type="project" value="UniProtKB-UniRule"/>
</dbReference>
<evidence type="ECO:0000256" key="4">
    <source>
        <dbReference type="ARBA" id="ARBA00023242"/>
    </source>
</evidence>
<evidence type="ECO:0000259" key="8">
    <source>
        <dbReference type="Pfam" id="PF07962"/>
    </source>
</evidence>
<feature type="region of interest" description="Disordered" evidence="7">
    <location>
        <begin position="41"/>
        <end position="67"/>
    </location>
</feature>
<dbReference type="OrthoDB" id="437078at2759"/>
<evidence type="ECO:0000256" key="3">
    <source>
        <dbReference type="ARBA" id="ARBA00022763"/>
    </source>
</evidence>
<dbReference type="STRING" id="1432141.A0A015LU12"/>
<protein>
    <recommendedName>
        <fullName evidence="6">Chromosome segregation in meiosis protein</fullName>
    </recommendedName>
</protein>
<dbReference type="Proteomes" id="UP000022910">
    <property type="component" value="Unassembled WGS sequence"/>
</dbReference>
<dbReference type="Pfam" id="PF07962">
    <property type="entry name" value="Swi3"/>
    <property type="match status" value="1"/>
</dbReference>
<dbReference type="GO" id="GO:0006974">
    <property type="term" value="P:DNA damage response"/>
    <property type="evidence" value="ECO:0007669"/>
    <property type="project" value="UniProtKB-KW"/>
</dbReference>
<gene>
    <name evidence="9" type="ORF">RirG_035840</name>
</gene>
<feature type="domain" description="Chromosome segregation in meiosis protein 3" evidence="8">
    <location>
        <begin position="72"/>
        <end position="157"/>
    </location>
</feature>
<organism evidence="9 10">
    <name type="scientific">Rhizophagus irregularis (strain DAOM 197198w)</name>
    <name type="common">Glomus intraradices</name>
    <dbReference type="NCBI Taxonomy" id="1432141"/>
    <lineage>
        <taxon>Eukaryota</taxon>
        <taxon>Fungi</taxon>
        <taxon>Fungi incertae sedis</taxon>
        <taxon>Mucoromycota</taxon>
        <taxon>Glomeromycotina</taxon>
        <taxon>Glomeromycetes</taxon>
        <taxon>Glomerales</taxon>
        <taxon>Glomeraceae</taxon>
        <taxon>Rhizophagus</taxon>
    </lineage>
</organism>
<dbReference type="GO" id="GO:0043111">
    <property type="term" value="P:replication fork arrest"/>
    <property type="evidence" value="ECO:0007669"/>
    <property type="project" value="TreeGrafter"/>
</dbReference>
<evidence type="ECO:0000256" key="1">
    <source>
        <dbReference type="ARBA" id="ARBA00004123"/>
    </source>
</evidence>
<accession>A0A015LU12</accession>
<keyword evidence="5 6" id="KW-0131">Cell cycle</keyword>
<evidence type="ECO:0000313" key="10">
    <source>
        <dbReference type="Proteomes" id="UP000022910"/>
    </source>
</evidence>
<comment type="caution">
    <text evidence="9">The sequence shown here is derived from an EMBL/GenBank/DDBJ whole genome shotgun (WGS) entry which is preliminary data.</text>
</comment>
<evidence type="ECO:0000256" key="2">
    <source>
        <dbReference type="ARBA" id="ARBA00006075"/>
    </source>
</evidence>
<dbReference type="GO" id="GO:0031297">
    <property type="term" value="P:replication fork processing"/>
    <property type="evidence" value="ECO:0007669"/>
    <property type="project" value="UniProtKB-UniRule"/>
</dbReference>
<feature type="compositionally biased region" description="Basic and acidic residues" evidence="7">
    <location>
        <begin position="41"/>
        <end position="60"/>
    </location>
</feature>
<dbReference type="InterPro" id="IPR040038">
    <property type="entry name" value="TIPIN/Csm3/Swi3"/>
</dbReference>
<dbReference type="HOGENOM" id="CLU_609947_0_0_1"/>
<dbReference type="InterPro" id="IPR012923">
    <property type="entry name" value="Csm3"/>
</dbReference>
<dbReference type="PANTHER" id="PTHR13220">
    <property type="entry name" value="TIMELESS INTERACTING-RELATED"/>
    <property type="match status" value="1"/>
</dbReference>
<comment type="function">
    <text evidence="6">Plays an important role in the control of DNA replication and the maintenance of replication fork stability.</text>
</comment>
<dbReference type="AlphaFoldDB" id="A0A015LU12"/>
<keyword evidence="10" id="KW-1185">Reference proteome</keyword>
<evidence type="ECO:0000256" key="7">
    <source>
        <dbReference type="SAM" id="MobiDB-lite"/>
    </source>
</evidence>
<dbReference type="GO" id="GO:0031298">
    <property type="term" value="C:replication fork protection complex"/>
    <property type="evidence" value="ECO:0007669"/>
    <property type="project" value="TreeGrafter"/>
</dbReference>
<dbReference type="EMBL" id="JEMT01012314">
    <property type="protein sequence ID" value="EXX76146.1"/>
    <property type="molecule type" value="Genomic_DNA"/>
</dbReference>
<dbReference type="PANTHER" id="PTHR13220:SF11">
    <property type="entry name" value="TIMELESS-INTERACTING PROTEIN"/>
    <property type="match status" value="1"/>
</dbReference>
<comment type="similarity">
    <text evidence="2 6">Belongs to the CSM3 family.</text>
</comment>
<evidence type="ECO:0000256" key="6">
    <source>
        <dbReference type="RuleBase" id="RU366049"/>
    </source>
</evidence>
<keyword evidence="3 6" id="KW-0227">DNA damage</keyword>